<protein>
    <recommendedName>
        <fullName evidence="2">ParB-like N-terminal domain-containing protein</fullName>
    </recommendedName>
</protein>
<dbReference type="RefSeq" id="WP_160202070.1">
    <property type="nucleotide sequence ID" value="NZ_QXWK01000015.1"/>
</dbReference>
<dbReference type="SMART" id="SM00470">
    <property type="entry name" value="ParB"/>
    <property type="match status" value="1"/>
</dbReference>
<keyword evidence="4" id="KW-1185">Reference proteome</keyword>
<dbReference type="EMBL" id="QXWK01000015">
    <property type="protein sequence ID" value="NBH61786.1"/>
    <property type="molecule type" value="Genomic_DNA"/>
</dbReference>
<comment type="caution">
    <text evidence="3">The sequence shown here is derived from an EMBL/GenBank/DDBJ whole genome shotgun (WGS) entry which is preliminary data.</text>
</comment>
<dbReference type="Pfam" id="PF17762">
    <property type="entry name" value="HTH_ParB"/>
    <property type="match status" value="1"/>
</dbReference>
<name>A0A845QJM9_9FIRM</name>
<proteinExistence type="predicted"/>
<accession>A0A845QJM9</accession>
<feature type="domain" description="ParB-like N-terminal" evidence="2">
    <location>
        <begin position="41"/>
        <end position="142"/>
    </location>
</feature>
<gene>
    <name evidence="3" type="ORF">D0435_08990</name>
</gene>
<dbReference type="InterPro" id="IPR041468">
    <property type="entry name" value="HTH_ParB/Spo0J"/>
</dbReference>
<dbReference type="InterPro" id="IPR036086">
    <property type="entry name" value="ParB/Sulfiredoxin_sf"/>
</dbReference>
<dbReference type="Gene3D" id="1.10.10.2830">
    <property type="match status" value="1"/>
</dbReference>
<dbReference type="SUPFAM" id="SSF109709">
    <property type="entry name" value="KorB DNA-binding domain-like"/>
    <property type="match status" value="1"/>
</dbReference>
<dbReference type="PANTHER" id="PTHR33375">
    <property type="entry name" value="CHROMOSOME-PARTITIONING PROTEIN PARB-RELATED"/>
    <property type="match status" value="1"/>
</dbReference>
<sequence length="334" mass="37816">MGERKINFTPLEEMFGLPADNSANQEEVNKQEQDIIIDIDRMLDWHTTINVPGVKVHPFNRLSEAKQLELCKSIEKNGLISPIILRVDRGRTGYYEVIAGHNRRDAMRKLGHHSLSSQLGQIRVLEDCNDIKAAYWMLDSNIQREEQLPSERADAYSTKYALIRMEAQQNPAILSHNGTERTDEVAARIMGISRTTLQRYLALKKLIPEILKMVDDKKLTIPVAELIAAMSEEQQSALFDAMQETKCPGLALIKQIRERCNEQYLSAEELCEMISPTKPMNRINLTPVLKSTAKAFANLDVPEADQVESAELERVITEAIKAYLAQISTGNQKK</sequence>
<evidence type="ECO:0000259" key="2">
    <source>
        <dbReference type="SMART" id="SM00470"/>
    </source>
</evidence>
<dbReference type="Pfam" id="PF02195">
    <property type="entry name" value="ParB_N"/>
    <property type="match status" value="1"/>
</dbReference>
<evidence type="ECO:0000313" key="3">
    <source>
        <dbReference type="EMBL" id="NBH61786.1"/>
    </source>
</evidence>
<dbReference type="SUPFAM" id="SSF110849">
    <property type="entry name" value="ParB/Sulfiredoxin"/>
    <property type="match status" value="1"/>
</dbReference>
<dbReference type="Gene3D" id="3.90.1530.10">
    <property type="entry name" value="Conserved hypothetical protein from pyrococcus furiosus pfu- 392566-001, ParB domain"/>
    <property type="match status" value="1"/>
</dbReference>
<dbReference type="GO" id="GO:0005694">
    <property type="term" value="C:chromosome"/>
    <property type="evidence" value="ECO:0007669"/>
    <property type="project" value="TreeGrafter"/>
</dbReference>
<dbReference type="InterPro" id="IPR050336">
    <property type="entry name" value="Chromosome_partition/occlusion"/>
</dbReference>
<keyword evidence="1" id="KW-0159">Chromosome partition</keyword>
<dbReference type="PANTHER" id="PTHR33375:SF1">
    <property type="entry name" value="CHROMOSOME-PARTITIONING PROTEIN PARB-RELATED"/>
    <property type="match status" value="1"/>
</dbReference>
<dbReference type="Proteomes" id="UP000446866">
    <property type="component" value="Unassembled WGS sequence"/>
</dbReference>
<dbReference type="GO" id="GO:0007059">
    <property type="term" value="P:chromosome segregation"/>
    <property type="evidence" value="ECO:0007669"/>
    <property type="project" value="UniProtKB-KW"/>
</dbReference>
<evidence type="ECO:0000313" key="4">
    <source>
        <dbReference type="Proteomes" id="UP000446866"/>
    </source>
</evidence>
<organism evidence="3 4">
    <name type="scientific">Anaerotruncus colihominis</name>
    <dbReference type="NCBI Taxonomy" id="169435"/>
    <lineage>
        <taxon>Bacteria</taxon>
        <taxon>Bacillati</taxon>
        <taxon>Bacillota</taxon>
        <taxon>Clostridia</taxon>
        <taxon>Eubacteriales</taxon>
        <taxon>Oscillospiraceae</taxon>
        <taxon>Anaerotruncus</taxon>
    </lineage>
</organism>
<reference evidence="3 4" key="1">
    <citation type="submission" date="2018-08" db="EMBL/GenBank/DDBJ databases">
        <title>Murine metabolic-syndrome-specific gut microbial biobank.</title>
        <authorList>
            <person name="Liu C."/>
        </authorList>
    </citation>
    <scope>NUCLEOTIDE SEQUENCE [LARGE SCALE GENOMIC DNA]</scope>
    <source>
        <strain evidence="3 4">28</strain>
    </source>
</reference>
<evidence type="ECO:0000256" key="1">
    <source>
        <dbReference type="ARBA" id="ARBA00022829"/>
    </source>
</evidence>
<dbReference type="InterPro" id="IPR003115">
    <property type="entry name" value="ParB_N"/>
</dbReference>
<dbReference type="AlphaFoldDB" id="A0A845QJM9"/>